<dbReference type="FunFam" id="3.55.40.20:FF:000004">
    <property type="entry name" value="Superoxide dismutase [Fe]"/>
    <property type="match status" value="1"/>
</dbReference>
<feature type="binding site" evidence="5">
    <location>
        <position position="170"/>
    </location>
    <ligand>
        <name>Mn(2+)</name>
        <dbReference type="ChEBI" id="CHEBI:29035"/>
    </ligand>
</feature>
<feature type="domain" description="Manganese/iron superoxide dismutase N-terminal" evidence="7">
    <location>
        <begin position="3"/>
        <end position="89"/>
    </location>
</feature>
<dbReference type="EMBL" id="MGGR01000008">
    <property type="protein sequence ID" value="OGM34241.1"/>
    <property type="molecule type" value="Genomic_DNA"/>
</dbReference>
<evidence type="ECO:0000259" key="8">
    <source>
        <dbReference type="Pfam" id="PF02777"/>
    </source>
</evidence>
<proteinExistence type="inferred from homology"/>
<dbReference type="SUPFAM" id="SSF46609">
    <property type="entry name" value="Fe,Mn superoxide dismutase (SOD), N-terminal domain"/>
    <property type="match status" value="1"/>
</dbReference>
<dbReference type="SUPFAM" id="SSF54719">
    <property type="entry name" value="Fe,Mn superoxide dismutase (SOD), C-terminal domain"/>
    <property type="match status" value="1"/>
</dbReference>
<sequence>MAFELPKLPYKYNALEPYIDEQTMTIHHTKHHQAYIDNLNKALEAYPEYYDKAIEEILMKSDSLPSDIKQAVINHGGGHYNHSFFWKIMLPAQRTLGPAGHLKEALEKNFGSVDKFKEEFTAKAMSVFGSGWAFLICTPDQKLSLKRHSFQNSPIMKGNSPILGIDVWEHAYYLKYQNRRAEYIENWWNVVNWEEAEKNFVTASKR</sequence>
<dbReference type="GO" id="GO:0004784">
    <property type="term" value="F:superoxide dismutase activity"/>
    <property type="evidence" value="ECO:0007669"/>
    <property type="project" value="UniProtKB-EC"/>
</dbReference>
<evidence type="ECO:0000256" key="1">
    <source>
        <dbReference type="ARBA" id="ARBA00008714"/>
    </source>
</evidence>
<comment type="function">
    <text evidence="6">Destroys radicals which are normally produced within the cells and which are toxic to biological systems.</text>
</comment>
<evidence type="ECO:0000256" key="5">
    <source>
        <dbReference type="PIRSR" id="PIRSR000349-1"/>
    </source>
</evidence>
<dbReference type="InterPro" id="IPR036314">
    <property type="entry name" value="SOD_C_sf"/>
</dbReference>
<evidence type="ECO:0000313" key="10">
    <source>
        <dbReference type="Proteomes" id="UP000177169"/>
    </source>
</evidence>
<dbReference type="GO" id="GO:0005737">
    <property type="term" value="C:cytoplasm"/>
    <property type="evidence" value="ECO:0007669"/>
    <property type="project" value="TreeGrafter"/>
</dbReference>
<dbReference type="PANTHER" id="PTHR43595">
    <property type="entry name" value="37S RIBOSOMAL PROTEIN S26, MITOCHONDRIAL"/>
    <property type="match status" value="1"/>
</dbReference>
<dbReference type="InterPro" id="IPR001189">
    <property type="entry name" value="Mn/Fe_SOD"/>
</dbReference>
<comment type="similarity">
    <text evidence="1 6">Belongs to the iron/manganese superoxide dismutase family.</text>
</comment>
<dbReference type="InterPro" id="IPR036324">
    <property type="entry name" value="Mn/Fe_SOD_N_sf"/>
</dbReference>
<evidence type="ECO:0000256" key="2">
    <source>
        <dbReference type="ARBA" id="ARBA00012682"/>
    </source>
</evidence>
<dbReference type="STRING" id="1802505.A3D01_01825"/>
<dbReference type="Pfam" id="PF02777">
    <property type="entry name" value="Sod_Fe_C"/>
    <property type="match status" value="1"/>
</dbReference>
<dbReference type="PANTHER" id="PTHR43595:SF2">
    <property type="entry name" value="SMALL RIBOSOMAL SUBUNIT PROTEIN MS42"/>
    <property type="match status" value="1"/>
</dbReference>
<comment type="catalytic activity">
    <reaction evidence="6">
        <text>2 superoxide + 2 H(+) = H2O2 + O2</text>
        <dbReference type="Rhea" id="RHEA:20696"/>
        <dbReference type="ChEBI" id="CHEBI:15378"/>
        <dbReference type="ChEBI" id="CHEBI:15379"/>
        <dbReference type="ChEBI" id="CHEBI:16240"/>
        <dbReference type="ChEBI" id="CHEBI:18421"/>
        <dbReference type="EC" id="1.15.1.1"/>
    </reaction>
</comment>
<dbReference type="Pfam" id="PF00081">
    <property type="entry name" value="Sod_Fe_N"/>
    <property type="match status" value="1"/>
</dbReference>
<evidence type="ECO:0000256" key="4">
    <source>
        <dbReference type="ARBA" id="ARBA00023002"/>
    </source>
</evidence>
<dbReference type="InterPro" id="IPR019833">
    <property type="entry name" value="Mn/Fe_SOD_BS"/>
</dbReference>
<dbReference type="Gene3D" id="1.10.287.990">
    <property type="entry name" value="Fe,Mn superoxide dismutase (SOD) domain"/>
    <property type="match status" value="1"/>
</dbReference>
<dbReference type="PROSITE" id="PS00088">
    <property type="entry name" value="SOD_MN"/>
    <property type="match status" value="1"/>
</dbReference>
<dbReference type="Gene3D" id="3.55.40.20">
    <property type="entry name" value="Iron/manganese superoxide dismutase, C-terminal domain"/>
    <property type="match status" value="1"/>
</dbReference>
<evidence type="ECO:0000256" key="3">
    <source>
        <dbReference type="ARBA" id="ARBA00022723"/>
    </source>
</evidence>
<evidence type="ECO:0000256" key="6">
    <source>
        <dbReference type="RuleBase" id="RU000414"/>
    </source>
</evidence>
<keyword evidence="3 5" id="KW-0479">Metal-binding</keyword>
<feature type="domain" description="Manganese/iron superoxide dismutase C-terminal" evidence="8">
    <location>
        <begin position="98"/>
        <end position="199"/>
    </location>
</feature>
<dbReference type="Proteomes" id="UP000177169">
    <property type="component" value="Unassembled WGS sequence"/>
</dbReference>
<evidence type="ECO:0000313" key="9">
    <source>
        <dbReference type="EMBL" id="OGM34241.1"/>
    </source>
</evidence>
<feature type="binding site" evidence="5">
    <location>
        <position position="166"/>
    </location>
    <ligand>
        <name>Mn(2+)</name>
        <dbReference type="ChEBI" id="CHEBI:29035"/>
    </ligand>
</feature>
<dbReference type="FunFam" id="1.10.287.990:FF:000001">
    <property type="entry name" value="Superoxide dismutase"/>
    <property type="match status" value="1"/>
</dbReference>
<dbReference type="PIRSF" id="PIRSF000349">
    <property type="entry name" value="SODismutase"/>
    <property type="match status" value="1"/>
</dbReference>
<accession>A0A1F7Z436</accession>
<comment type="caution">
    <text evidence="9">The sequence shown here is derived from an EMBL/GenBank/DDBJ whole genome shotgun (WGS) entry which is preliminary data.</text>
</comment>
<protein>
    <recommendedName>
        <fullName evidence="2 6">Superoxide dismutase</fullName>
        <ecNumber evidence="2 6">1.15.1.1</ecNumber>
    </recommendedName>
</protein>
<feature type="binding site" evidence="5">
    <location>
        <position position="82"/>
    </location>
    <ligand>
        <name>Mn(2+)</name>
        <dbReference type="ChEBI" id="CHEBI:29035"/>
    </ligand>
</feature>
<keyword evidence="4 6" id="KW-0560">Oxidoreductase</keyword>
<dbReference type="InterPro" id="IPR019831">
    <property type="entry name" value="Mn/Fe_SOD_N"/>
</dbReference>
<dbReference type="EC" id="1.15.1.1" evidence="2 6"/>
<feature type="binding site" evidence="5">
    <location>
        <position position="27"/>
    </location>
    <ligand>
        <name>Mn(2+)</name>
        <dbReference type="ChEBI" id="CHEBI:29035"/>
    </ligand>
</feature>
<reference evidence="9 10" key="1">
    <citation type="journal article" date="2016" name="Nat. Commun.">
        <title>Thousands of microbial genomes shed light on interconnected biogeochemical processes in an aquifer system.</title>
        <authorList>
            <person name="Anantharaman K."/>
            <person name="Brown C.T."/>
            <person name="Hug L.A."/>
            <person name="Sharon I."/>
            <person name="Castelle C.J."/>
            <person name="Probst A.J."/>
            <person name="Thomas B.C."/>
            <person name="Singh A."/>
            <person name="Wilkins M.J."/>
            <person name="Karaoz U."/>
            <person name="Brodie E.L."/>
            <person name="Williams K.H."/>
            <person name="Hubbard S.S."/>
            <person name="Banfield J.F."/>
        </authorList>
    </citation>
    <scope>NUCLEOTIDE SEQUENCE [LARGE SCALE GENOMIC DNA]</scope>
</reference>
<gene>
    <name evidence="9" type="ORF">A3D01_01825</name>
</gene>
<dbReference type="AlphaFoldDB" id="A0A1F7Z436"/>
<name>A0A1F7Z436_9BACT</name>
<dbReference type="GO" id="GO:0046872">
    <property type="term" value="F:metal ion binding"/>
    <property type="evidence" value="ECO:0007669"/>
    <property type="project" value="UniProtKB-KW"/>
</dbReference>
<dbReference type="InterPro" id="IPR019832">
    <property type="entry name" value="Mn/Fe_SOD_C"/>
</dbReference>
<organism evidence="9 10">
    <name type="scientific">Candidatus Woesebacteria bacterium RIFCSPHIGHO2_02_FULL_39_13</name>
    <dbReference type="NCBI Taxonomy" id="1802505"/>
    <lineage>
        <taxon>Bacteria</taxon>
        <taxon>Candidatus Woeseibacteriota</taxon>
    </lineage>
</organism>
<evidence type="ECO:0000259" key="7">
    <source>
        <dbReference type="Pfam" id="PF00081"/>
    </source>
</evidence>
<dbReference type="PRINTS" id="PR01703">
    <property type="entry name" value="MNSODISMTASE"/>
</dbReference>